<dbReference type="InterPro" id="IPR000456">
    <property type="entry name" value="Ribosomal_bL17"/>
</dbReference>
<accession>A0AAU7QS67</accession>
<evidence type="ECO:0000256" key="4">
    <source>
        <dbReference type="ARBA" id="ARBA00035494"/>
    </source>
</evidence>
<evidence type="ECO:0000256" key="2">
    <source>
        <dbReference type="ARBA" id="ARBA00022980"/>
    </source>
</evidence>
<gene>
    <name evidence="7" type="primary">rplQ</name>
    <name evidence="7" type="ORF">ABPD24_00610</name>
</gene>
<dbReference type="InterPro" id="IPR036373">
    <property type="entry name" value="Ribosomal_bL17_sf"/>
</dbReference>
<proteinExistence type="inferred from homology"/>
<dbReference type="Gene3D" id="3.90.1030.10">
    <property type="entry name" value="Ribosomal protein L17"/>
    <property type="match status" value="1"/>
</dbReference>
<dbReference type="AlphaFoldDB" id="A0AAU7QS67"/>
<protein>
    <recommendedName>
        <fullName evidence="4 6">50S ribosomal protein L17</fullName>
    </recommendedName>
</protein>
<dbReference type="GO" id="GO:0006412">
    <property type="term" value="P:translation"/>
    <property type="evidence" value="ECO:0007669"/>
    <property type="project" value="InterPro"/>
</dbReference>
<dbReference type="NCBIfam" id="TIGR00059">
    <property type="entry name" value="L17"/>
    <property type="match status" value="1"/>
</dbReference>
<dbReference type="PROSITE" id="PS01167">
    <property type="entry name" value="RIBOSOMAL_L17"/>
    <property type="match status" value="1"/>
</dbReference>
<organism evidence="7">
    <name type="scientific">Candidatus Shikimatogenerans sp. AspAUS03</name>
    <dbReference type="NCBI Taxonomy" id="3158563"/>
    <lineage>
        <taxon>Bacteria</taxon>
        <taxon>Pseudomonadati</taxon>
        <taxon>Bacteroidota</taxon>
        <taxon>Flavobacteriia</taxon>
        <taxon>Flavobacteriales</taxon>
        <taxon>Candidatus Shikimatogenerans</taxon>
    </lineage>
</organism>
<keyword evidence="2 5" id="KW-0689">Ribosomal protein</keyword>
<name>A0AAU7QS67_9FLAO</name>
<evidence type="ECO:0000313" key="7">
    <source>
        <dbReference type="EMBL" id="XBT18807.1"/>
    </source>
</evidence>
<dbReference type="PANTHER" id="PTHR14413">
    <property type="entry name" value="RIBOSOMAL PROTEIN L17"/>
    <property type="match status" value="1"/>
</dbReference>
<evidence type="ECO:0000256" key="6">
    <source>
        <dbReference type="RuleBase" id="RU000661"/>
    </source>
</evidence>
<reference evidence="7" key="1">
    <citation type="submission" date="2024-06" db="EMBL/GenBank/DDBJ databases">
        <title>Diversity, functionality, and evolutionary history of bacterial symbionts in false click beetles (Coleoptera, Throscidae).</title>
        <authorList>
            <person name="Wierz J.C."/>
            <person name="Malm H."/>
            <person name="Kaltenpoth M."/>
            <person name="Engl T."/>
        </authorList>
    </citation>
    <scope>NUCLEOTIDE SEQUENCE</scope>
    <source>
        <strain evidence="7">AspAUS03</strain>
    </source>
</reference>
<evidence type="ECO:0000256" key="5">
    <source>
        <dbReference type="RuleBase" id="RU000660"/>
    </source>
</evidence>
<evidence type="ECO:0000256" key="3">
    <source>
        <dbReference type="ARBA" id="ARBA00023274"/>
    </source>
</evidence>
<dbReference type="EMBL" id="CP157897">
    <property type="protein sequence ID" value="XBT18807.1"/>
    <property type="molecule type" value="Genomic_DNA"/>
</dbReference>
<dbReference type="Pfam" id="PF01196">
    <property type="entry name" value="Ribosomal_L17"/>
    <property type="match status" value="1"/>
</dbReference>
<dbReference type="PANTHER" id="PTHR14413:SF16">
    <property type="entry name" value="LARGE RIBOSOMAL SUBUNIT PROTEIN BL17M"/>
    <property type="match status" value="1"/>
</dbReference>
<sequence>MRHRKNFYKLKRKRSHRKCLLSNLAYNLIKYKIIRTTLIKAKSLRQYLEPILTKSKINTINNIRLVLKYLKNKVIINYLFNKIGPIIKKRNGGYLRIIKTNNRIGDNSKMALIMFVDKIL</sequence>
<dbReference type="GO" id="GO:0022625">
    <property type="term" value="C:cytosolic large ribosomal subunit"/>
    <property type="evidence" value="ECO:0007669"/>
    <property type="project" value="TreeGrafter"/>
</dbReference>
<keyword evidence="3 5" id="KW-0687">Ribonucleoprotein</keyword>
<dbReference type="GO" id="GO:0003735">
    <property type="term" value="F:structural constituent of ribosome"/>
    <property type="evidence" value="ECO:0007669"/>
    <property type="project" value="InterPro"/>
</dbReference>
<dbReference type="SUPFAM" id="SSF64263">
    <property type="entry name" value="Prokaryotic ribosomal protein L17"/>
    <property type="match status" value="1"/>
</dbReference>
<comment type="similarity">
    <text evidence="1 5">Belongs to the bacterial ribosomal protein bL17 family.</text>
</comment>
<evidence type="ECO:0000256" key="1">
    <source>
        <dbReference type="ARBA" id="ARBA00008777"/>
    </source>
</evidence>
<dbReference type="InterPro" id="IPR047859">
    <property type="entry name" value="Ribosomal_bL17_CS"/>
</dbReference>